<dbReference type="AlphaFoldDB" id="A0A9D1MV17"/>
<evidence type="ECO:0000256" key="5">
    <source>
        <dbReference type="ARBA" id="ARBA00023136"/>
    </source>
</evidence>
<keyword evidence="5 6" id="KW-0472">Membrane</keyword>
<dbReference type="PANTHER" id="PTHR30482:SF10">
    <property type="entry name" value="HIGH-AFFINITY BRANCHED-CHAIN AMINO ACID TRANSPORT PROTEIN BRAE"/>
    <property type="match status" value="1"/>
</dbReference>
<reference evidence="8" key="1">
    <citation type="submission" date="2020-10" db="EMBL/GenBank/DDBJ databases">
        <authorList>
            <person name="Gilroy R."/>
        </authorList>
    </citation>
    <scope>NUCLEOTIDE SEQUENCE</scope>
    <source>
        <strain evidence="8">CHK176-6737</strain>
    </source>
</reference>
<evidence type="ECO:0000256" key="7">
    <source>
        <dbReference type="SAM" id="SignalP"/>
    </source>
</evidence>
<feature type="transmembrane region" description="Helical" evidence="6">
    <location>
        <begin position="311"/>
        <end position="331"/>
    </location>
</feature>
<evidence type="ECO:0000256" key="3">
    <source>
        <dbReference type="ARBA" id="ARBA00022692"/>
    </source>
</evidence>
<feature type="transmembrane region" description="Helical" evidence="6">
    <location>
        <begin position="235"/>
        <end position="254"/>
    </location>
</feature>
<feature type="transmembrane region" description="Helical" evidence="6">
    <location>
        <begin position="38"/>
        <end position="60"/>
    </location>
</feature>
<dbReference type="GO" id="GO:0015658">
    <property type="term" value="F:branched-chain amino acid transmembrane transporter activity"/>
    <property type="evidence" value="ECO:0007669"/>
    <property type="project" value="InterPro"/>
</dbReference>
<dbReference type="CDD" id="cd06581">
    <property type="entry name" value="TM_PBP1_LivM_like"/>
    <property type="match status" value="1"/>
</dbReference>
<feature type="transmembrane region" description="Helical" evidence="6">
    <location>
        <begin position="187"/>
        <end position="205"/>
    </location>
</feature>
<feature type="transmembrane region" description="Helical" evidence="6">
    <location>
        <begin position="274"/>
        <end position="299"/>
    </location>
</feature>
<feature type="chain" id="PRO_5039724504" evidence="7">
    <location>
        <begin position="28"/>
        <end position="352"/>
    </location>
</feature>
<proteinExistence type="predicted"/>
<comment type="subcellular location">
    <subcellularLocation>
        <location evidence="1">Cell membrane</location>
        <topology evidence="1">Multi-pass membrane protein</topology>
    </subcellularLocation>
</comment>
<dbReference type="Pfam" id="PF02653">
    <property type="entry name" value="BPD_transp_2"/>
    <property type="match status" value="1"/>
</dbReference>
<dbReference type="PANTHER" id="PTHR30482">
    <property type="entry name" value="HIGH-AFFINITY BRANCHED-CHAIN AMINO ACID TRANSPORT SYSTEM PERMEASE"/>
    <property type="match status" value="1"/>
</dbReference>
<evidence type="ECO:0000256" key="6">
    <source>
        <dbReference type="SAM" id="Phobius"/>
    </source>
</evidence>
<evidence type="ECO:0000313" key="8">
    <source>
        <dbReference type="EMBL" id="HIU69405.1"/>
    </source>
</evidence>
<evidence type="ECO:0000256" key="4">
    <source>
        <dbReference type="ARBA" id="ARBA00022989"/>
    </source>
</evidence>
<keyword evidence="4 6" id="KW-1133">Transmembrane helix</keyword>
<accession>A0A9D1MV17</accession>
<dbReference type="InterPro" id="IPR043428">
    <property type="entry name" value="LivM-like"/>
</dbReference>
<gene>
    <name evidence="8" type="ORF">IAD23_05535</name>
</gene>
<sequence length="352" mass="37762">MKKNTKSNLITYALLFATFIVAQSLSAADAMSSLMQGLLVPICVYVIAAVSLNLTVGILGELSLGHAGFMCVGAFASAFFSVATAETITAEWLRFLLALIIGGLVAAVFGLIIGIPVLRLRGDYLAIVTLAFGEIIKNVMNVLYVGIDSHGLHFSTENSMALGLEADGKVIINGALGITGTPKDSNFIIGFILVLLTVFVVLNLVNSRAGRAIMAIRDNRIAAESIGINVTKYKLYAFMISAFFAGIAGVLYAHNLSSLTATTNNFGYNMSITILVFVVLGGIGNIRGSVIAAVILTLLPEVLRSLNDYRMLIYSIVLILMMLFSSSPQMIALREKYNPKKLFSKKKKEAVE</sequence>
<keyword evidence="7" id="KW-0732">Signal</keyword>
<evidence type="ECO:0000313" key="9">
    <source>
        <dbReference type="Proteomes" id="UP000824125"/>
    </source>
</evidence>
<evidence type="ECO:0000256" key="2">
    <source>
        <dbReference type="ARBA" id="ARBA00022475"/>
    </source>
</evidence>
<feature type="transmembrane region" description="Helical" evidence="6">
    <location>
        <begin position="67"/>
        <end position="89"/>
    </location>
</feature>
<organism evidence="8 9">
    <name type="scientific">Candidatus Scybalenecus merdavium</name>
    <dbReference type="NCBI Taxonomy" id="2840939"/>
    <lineage>
        <taxon>Bacteria</taxon>
        <taxon>Bacillati</taxon>
        <taxon>Bacillota</taxon>
        <taxon>Clostridia</taxon>
        <taxon>Eubacteriales</taxon>
        <taxon>Oscillospiraceae</taxon>
        <taxon>Oscillospiraceae incertae sedis</taxon>
        <taxon>Candidatus Scybalenecus</taxon>
    </lineage>
</organism>
<feature type="transmembrane region" description="Helical" evidence="6">
    <location>
        <begin position="125"/>
        <end position="147"/>
    </location>
</feature>
<dbReference type="InterPro" id="IPR001851">
    <property type="entry name" value="ABC_transp_permease"/>
</dbReference>
<keyword evidence="2" id="KW-1003">Cell membrane</keyword>
<feature type="signal peptide" evidence="7">
    <location>
        <begin position="1"/>
        <end position="27"/>
    </location>
</feature>
<name>A0A9D1MV17_9FIRM</name>
<keyword evidence="3 6" id="KW-0812">Transmembrane</keyword>
<comment type="caution">
    <text evidence="8">The sequence shown here is derived from an EMBL/GenBank/DDBJ whole genome shotgun (WGS) entry which is preliminary data.</text>
</comment>
<evidence type="ECO:0000256" key="1">
    <source>
        <dbReference type="ARBA" id="ARBA00004651"/>
    </source>
</evidence>
<feature type="transmembrane region" description="Helical" evidence="6">
    <location>
        <begin position="95"/>
        <end position="118"/>
    </location>
</feature>
<dbReference type="Proteomes" id="UP000824125">
    <property type="component" value="Unassembled WGS sequence"/>
</dbReference>
<dbReference type="GO" id="GO:0005886">
    <property type="term" value="C:plasma membrane"/>
    <property type="evidence" value="ECO:0007669"/>
    <property type="project" value="UniProtKB-SubCell"/>
</dbReference>
<reference evidence="8" key="2">
    <citation type="journal article" date="2021" name="PeerJ">
        <title>Extensive microbial diversity within the chicken gut microbiome revealed by metagenomics and culture.</title>
        <authorList>
            <person name="Gilroy R."/>
            <person name="Ravi A."/>
            <person name="Getino M."/>
            <person name="Pursley I."/>
            <person name="Horton D.L."/>
            <person name="Alikhan N.F."/>
            <person name="Baker D."/>
            <person name="Gharbi K."/>
            <person name="Hall N."/>
            <person name="Watson M."/>
            <person name="Adriaenssens E.M."/>
            <person name="Foster-Nyarko E."/>
            <person name="Jarju S."/>
            <person name="Secka A."/>
            <person name="Antonio M."/>
            <person name="Oren A."/>
            <person name="Chaudhuri R.R."/>
            <person name="La Ragione R."/>
            <person name="Hildebrand F."/>
            <person name="Pallen M.J."/>
        </authorList>
    </citation>
    <scope>NUCLEOTIDE SEQUENCE</scope>
    <source>
        <strain evidence="8">CHK176-6737</strain>
    </source>
</reference>
<dbReference type="EMBL" id="DVNM01000029">
    <property type="protein sequence ID" value="HIU69405.1"/>
    <property type="molecule type" value="Genomic_DNA"/>
</dbReference>
<protein>
    <submittedName>
        <fullName evidence="8">Branched-chain amino acid ABC transporter permease</fullName>
    </submittedName>
</protein>